<organism evidence="2 3">
    <name type="scientific">Vombatus ursinus</name>
    <name type="common">Common wombat</name>
    <dbReference type="NCBI Taxonomy" id="29139"/>
    <lineage>
        <taxon>Eukaryota</taxon>
        <taxon>Metazoa</taxon>
        <taxon>Chordata</taxon>
        <taxon>Craniata</taxon>
        <taxon>Vertebrata</taxon>
        <taxon>Euteleostomi</taxon>
        <taxon>Mammalia</taxon>
        <taxon>Metatheria</taxon>
        <taxon>Diprotodontia</taxon>
        <taxon>Vombatidae</taxon>
        <taxon>Vombatus</taxon>
    </lineage>
</organism>
<dbReference type="GO" id="GO:0005739">
    <property type="term" value="C:mitochondrion"/>
    <property type="evidence" value="ECO:0007669"/>
    <property type="project" value="InterPro"/>
</dbReference>
<dbReference type="InterPro" id="IPR026193">
    <property type="entry name" value="NDUFV3"/>
</dbReference>
<reference evidence="3" key="1">
    <citation type="submission" date="2018-12" db="EMBL/GenBank/DDBJ databases">
        <authorList>
            <person name="Yazar S."/>
        </authorList>
    </citation>
    <scope>NUCLEOTIDE SEQUENCE [LARGE SCALE GENOMIC DNA]</scope>
</reference>
<dbReference type="Proteomes" id="UP000314987">
    <property type="component" value="Unassembled WGS sequence"/>
</dbReference>
<dbReference type="AlphaFoldDB" id="A0A4X2LXZ9"/>
<dbReference type="Pfam" id="PF15880">
    <property type="entry name" value="NDUFV3"/>
    <property type="match status" value="1"/>
</dbReference>
<evidence type="ECO:0000313" key="2">
    <source>
        <dbReference type="Ensembl" id="ENSVURP00010030449.1"/>
    </source>
</evidence>
<evidence type="ECO:0000313" key="3">
    <source>
        <dbReference type="Proteomes" id="UP000314987"/>
    </source>
</evidence>
<dbReference type="Ensembl" id="ENSVURT00010034668.1">
    <property type="protein sequence ID" value="ENSVURP00010030449.1"/>
    <property type="gene ID" value="ENSVURG00010023279.1"/>
</dbReference>
<feature type="compositionally biased region" description="Basic and acidic residues" evidence="1">
    <location>
        <begin position="40"/>
        <end position="60"/>
    </location>
</feature>
<dbReference type="GO" id="GO:0045271">
    <property type="term" value="C:respiratory chain complex I"/>
    <property type="evidence" value="ECO:0007669"/>
    <property type="project" value="InterPro"/>
</dbReference>
<gene>
    <name evidence="2" type="primary">NDUFV3</name>
</gene>
<dbReference type="STRING" id="29139.ENSVURP00010030449"/>
<sequence length="106" mass="11977">MAFSSVLGLGRGAVLKTIQLKAWGLREFASTAFLSTKSGGNEKEKQKKSKVQEPPKKTESAEAFDNSTYKNLQHHNYNTYTFLDFNLDLLKFRLPQPSSGRESPRH</sequence>
<dbReference type="GO" id="GO:0042775">
    <property type="term" value="P:mitochondrial ATP synthesis coupled electron transport"/>
    <property type="evidence" value="ECO:0007669"/>
    <property type="project" value="TreeGrafter"/>
</dbReference>
<dbReference type="PANTHER" id="PTHR17117">
    <property type="entry name" value="NADH-UBIQUINONE OXIDOREDUCTASE"/>
    <property type="match status" value="1"/>
</dbReference>
<feature type="region of interest" description="Disordered" evidence="1">
    <location>
        <begin position="36"/>
        <end position="68"/>
    </location>
</feature>
<name>A0A4X2LXZ9_VOMUR</name>
<evidence type="ECO:0000256" key="1">
    <source>
        <dbReference type="SAM" id="MobiDB-lite"/>
    </source>
</evidence>
<dbReference type="GeneTree" id="ENSGT00390000012196"/>
<dbReference type="PANTHER" id="PTHR17117:SF3">
    <property type="entry name" value="NADH DEHYDROGENASE [UBIQUINONE] FLAVOPROTEIN 3, MITOCHONDRIAL"/>
    <property type="match status" value="1"/>
</dbReference>
<reference evidence="2" key="2">
    <citation type="submission" date="2025-08" db="UniProtKB">
        <authorList>
            <consortium name="Ensembl"/>
        </authorList>
    </citation>
    <scope>IDENTIFICATION</scope>
</reference>
<proteinExistence type="predicted"/>
<keyword evidence="3" id="KW-1185">Reference proteome</keyword>
<reference evidence="2" key="3">
    <citation type="submission" date="2025-09" db="UniProtKB">
        <authorList>
            <consortium name="Ensembl"/>
        </authorList>
    </citation>
    <scope>IDENTIFICATION</scope>
</reference>
<accession>A0A4X2LXZ9</accession>
<dbReference type="OMA" id="CLQVEIW"/>
<protein>
    <submittedName>
        <fullName evidence="2">Uncharacterized protein</fullName>
    </submittedName>
</protein>